<organism evidence="5 6">
    <name type="scientific">Anabaenopsis tanganyikae CS-531</name>
    <dbReference type="NCBI Taxonomy" id="2785304"/>
    <lineage>
        <taxon>Bacteria</taxon>
        <taxon>Bacillati</taxon>
        <taxon>Cyanobacteriota</taxon>
        <taxon>Cyanophyceae</taxon>
        <taxon>Nostocales</taxon>
        <taxon>Nodulariaceae</taxon>
        <taxon>Anabaenopsis</taxon>
        <taxon>Anabaenopsis tanganyikae</taxon>
    </lineage>
</organism>
<dbReference type="PROSITE" id="PS50894">
    <property type="entry name" value="HPT"/>
    <property type="match status" value="1"/>
</dbReference>
<gene>
    <name evidence="5" type="ORF">NWP22_11100</name>
</gene>
<dbReference type="InterPro" id="IPR036641">
    <property type="entry name" value="HPT_dom_sf"/>
</dbReference>
<dbReference type="Pfam" id="PF01627">
    <property type="entry name" value="Hpt"/>
    <property type="match status" value="1"/>
</dbReference>
<dbReference type="RefSeq" id="WP_280801888.1">
    <property type="nucleotide sequence ID" value="NZ_JANQDF010000109.1"/>
</dbReference>
<dbReference type="CDD" id="cd00088">
    <property type="entry name" value="HPT"/>
    <property type="match status" value="1"/>
</dbReference>
<dbReference type="InterPro" id="IPR051315">
    <property type="entry name" value="Bact_Chemotaxis_CheA"/>
</dbReference>
<dbReference type="InterPro" id="IPR036890">
    <property type="entry name" value="HATPase_C_sf"/>
</dbReference>
<dbReference type="InterPro" id="IPR008207">
    <property type="entry name" value="Sig_transdc_His_kin_Hpt_dom"/>
</dbReference>
<dbReference type="Proteomes" id="UP001159386">
    <property type="component" value="Unassembled WGS sequence"/>
</dbReference>
<dbReference type="Gene3D" id="3.30.565.10">
    <property type="entry name" value="Histidine kinase-like ATPase, C-terminal domain"/>
    <property type="match status" value="1"/>
</dbReference>
<dbReference type="SUPFAM" id="SSF55874">
    <property type="entry name" value="ATPase domain of HSP90 chaperone/DNA topoisomerase II/histidine kinase"/>
    <property type="match status" value="1"/>
</dbReference>
<accession>A0ABT6KEX4</accession>
<dbReference type="Gene3D" id="1.20.120.160">
    <property type="entry name" value="HPT domain"/>
    <property type="match status" value="1"/>
</dbReference>
<keyword evidence="6" id="KW-1185">Reference proteome</keyword>
<dbReference type="InterPro" id="IPR036097">
    <property type="entry name" value="HisK_dim/P_sf"/>
</dbReference>
<evidence type="ECO:0000256" key="1">
    <source>
        <dbReference type="ARBA" id="ARBA00000085"/>
    </source>
</evidence>
<comment type="catalytic activity">
    <reaction evidence="1">
        <text>ATP + protein L-histidine = ADP + protein N-phospho-L-histidine.</text>
        <dbReference type="EC" id="2.7.13.3"/>
    </reaction>
</comment>
<dbReference type="SUPFAM" id="SSF47226">
    <property type="entry name" value="Histidine-containing phosphotransfer domain, HPT domain"/>
    <property type="match status" value="1"/>
</dbReference>
<evidence type="ECO:0000259" key="4">
    <source>
        <dbReference type="PROSITE" id="PS50894"/>
    </source>
</evidence>
<name>A0ABT6KEX4_9CYAN</name>
<dbReference type="PANTHER" id="PTHR43395:SF1">
    <property type="entry name" value="CHEMOTAXIS PROTEIN CHEA"/>
    <property type="match status" value="1"/>
</dbReference>
<dbReference type="InterPro" id="IPR004105">
    <property type="entry name" value="CheA-like_dim"/>
</dbReference>
<evidence type="ECO:0000256" key="2">
    <source>
        <dbReference type="ARBA" id="ARBA00012438"/>
    </source>
</evidence>
<sequence length="556" mass="63553">MSKDKELEIQMQFLEEARDYLNTLEAVLLEMDTSKRINLERINAALRAAHSIKGGAGMMGYRTLSDLAHRLEDSFKVLKTRKNSRDVDPHAQNLLLSAVDWLRQIIESLSQGNEIEQQWLDSFCYPVFKELRDHLGEPSPEDAATMLSPEDGQDIIPMLFQTEVEGCLQRLESVLADISQPCLQEEVAIMAAELGGLGEMLQLPAFTSLCESIAHHISTVTRERIPEVAQLALQAWRRSQALVLTNQAEILPTEIYLKDVNIYIPEEVQTTAEAIPTKNTISSSEITTVADKYITHTEDLNKDWEPRENTVRVPIQQLDQIHDLFAELTVQRNGLNFQLQKLRKLVGSLHQRVQTLERENYELRTTYEKIAHPSVNTNPVRSLGEYQLGYIKKFPTLEMDRQDEINRRSHEIIESIVELQEVTTDIQLSVDDTDQISRKLNQTSKQLGRKINHIRMRPFSDLVERFPRALHALNVEYGKNVKLKIEGRDTLIERSILEALNEPIMHLLRNAFDHGIEDPATRRALGKPEQGLIEITASHRSNRIIVTMRDDGRGIS</sequence>
<evidence type="ECO:0000313" key="6">
    <source>
        <dbReference type="Proteomes" id="UP001159386"/>
    </source>
</evidence>
<protein>
    <recommendedName>
        <fullName evidence="2">histidine kinase</fullName>
        <ecNumber evidence="2">2.7.13.3</ecNumber>
    </recommendedName>
</protein>
<feature type="modified residue" description="Phosphohistidine" evidence="3">
    <location>
        <position position="50"/>
    </location>
</feature>
<keyword evidence="3" id="KW-0597">Phosphoprotein</keyword>
<proteinExistence type="predicted"/>
<dbReference type="EMBL" id="JANQDF010000109">
    <property type="protein sequence ID" value="MDH6106406.1"/>
    <property type="molecule type" value="Genomic_DNA"/>
</dbReference>
<dbReference type="SMART" id="SM01231">
    <property type="entry name" value="H-kinase_dim"/>
    <property type="match status" value="1"/>
</dbReference>
<dbReference type="SMART" id="SM00073">
    <property type="entry name" value="HPT"/>
    <property type="match status" value="1"/>
</dbReference>
<feature type="domain" description="HPt" evidence="4">
    <location>
        <begin position="2"/>
        <end position="109"/>
    </location>
</feature>
<dbReference type="PANTHER" id="PTHR43395">
    <property type="entry name" value="SENSOR HISTIDINE KINASE CHEA"/>
    <property type="match status" value="1"/>
</dbReference>
<evidence type="ECO:0000256" key="3">
    <source>
        <dbReference type="PROSITE-ProRule" id="PRU00110"/>
    </source>
</evidence>
<dbReference type="EC" id="2.7.13.3" evidence="2"/>
<comment type="caution">
    <text evidence="5">The sequence shown here is derived from an EMBL/GenBank/DDBJ whole genome shotgun (WGS) entry which is preliminary data.</text>
</comment>
<dbReference type="SUPFAM" id="SSF47384">
    <property type="entry name" value="Homodimeric domain of signal transducing histidine kinase"/>
    <property type="match status" value="1"/>
</dbReference>
<evidence type="ECO:0000313" key="5">
    <source>
        <dbReference type="EMBL" id="MDH6106406.1"/>
    </source>
</evidence>
<reference evidence="5 6" key="1">
    <citation type="journal article" date="2023" name="J. Phycol.">
        <title>Chrysosporum ovalisporum is synonymous with the true-branching cyanobacterium Umezakia natans (Nostocales/Aphanizomenonaceae).</title>
        <authorList>
            <person name="McGregor G.B."/>
            <person name="Sendall B.C."/>
            <person name="Niiyama Y."/>
            <person name="Tuji A."/>
            <person name="Willis A."/>
        </authorList>
    </citation>
    <scope>NUCLEOTIDE SEQUENCE [LARGE SCALE GENOMIC DNA]</scope>
    <source>
        <strain evidence="5 6">CS-531</strain>
    </source>
</reference>